<evidence type="ECO:0000313" key="3">
    <source>
        <dbReference type="Proteomes" id="UP000765509"/>
    </source>
</evidence>
<gene>
    <name evidence="2" type="ORF">O181_086486</name>
</gene>
<name>A0A9Q3G028_9BASI</name>
<sequence>MIPGVLLKVDQAQQPLSTSDRKPTNLASLGFRSRSSLASSAHHNHYFFKEPKPHIHQAFRLLAKRLHRLQFDNLPPTLTSFHNKNKSNRHKHVCKHLELSNAQPPRASRKRWRTRESNPVPLADPQDAKRTLYQMTLQAFCSRFGPQRHPTKAVLKKYQPKGV</sequence>
<evidence type="ECO:0000256" key="1">
    <source>
        <dbReference type="SAM" id="MobiDB-lite"/>
    </source>
</evidence>
<dbReference type="AlphaFoldDB" id="A0A9Q3G028"/>
<accession>A0A9Q3G028</accession>
<dbReference type="Proteomes" id="UP000765509">
    <property type="component" value="Unassembled WGS sequence"/>
</dbReference>
<reference evidence="2" key="1">
    <citation type="submission" date="2021-03" db="EMBL/GenBank/DDBJ databases">
        <title>Draft genome sequence of rust myrtle Austropuccinia psidii MF-1, a brazilian biotype.</title>
        <authorList>
            <person name="Quecine M.C."/>
            <person name="Pachon D.M.R."/>
            <person name="Bonatelli M.L."/>
            <person name="Correr F.H."/>
            <person name="Franceschini L.M."/>
            <person name="Leite T.F."/>
            <person name="Margarido G.R.A."/>
            <person name="Almeida C.A."/>
            <person name="Ferrarezi J.A."/>
            <person name="Labate C.A."/>
        </authorList>
    </citation>
    <scope>NUCLEOTIDE SEQUENCE</scope>
    <source>
        <strain evidence="2">MF-1</strain>
    </source>
</reference>
<dbReference type="EMBL" id="AVOT02051778">
    <property type="protein sequence ID" value="MBW0546771.1"/>
    <property type="molecule type" value="Genomic_DNA"/>
</dbReference>
<feature type="region of interest" description="Disordered" evidence="1">
    <location>
        <begin position="101"/>
        <end position="125"/>
    </location>
</feature>
<keyword evidence="3" id="KW-1185">Reference proteome</keyword>
<organism evidence="2 3">
    <name type="scientific">Austropuccinia psidii MF-1</name>
    <dbReference type="NCBI Taxonomy" id="1389203"/>
    <lineage>
        <taxon>Eukaryota</taxon>
        <taxon>Fungi</taxon>
        <taxon>Dikarya</taxon>
        <taxon>Basidiomycota</taxon>
        <taxon>Pucciniomycotina</taxon>
        <taxon>Pucciniomycetes</taxon>
        <taxon>Pucciniales</taxon>
        <taxon>Sphaerophragmiaceae</taxon>
        <taxon>Austropuccinia</taxon>
    </lineage>
</organism>
<proteinExistence type="predicted"/>
<comment type="caution">
    <text evidence="2">The sequence shown here is derived from an EMBL/GenBank/DDBJ whole genome shotgun (WGS) entry which is preliminary data.</text>
</comment>
<evidence type="ECO:0000313" key="2">
    <source>
        <dbReference type="EMBL" id="MBW0546771.1"/>
    </source>
</evidence>
<protein>
    <submittedName>
        <fullName evidence="2">Uncharacterized protein</fullName>
    </submittedName>
</protein>